<sequence length="141" mass="16067">MRLLRFSMLIWLVALMGLTLSSCKKDDPKPETTPAQLLATGTWRLDAIQDNGQTTSSGTAIKDRFTLTFRADGTYTEDQFVNGDTYDGTWMLMNNNTVLHFTDHKGDDHQYALRSLTATELRYNYTNKDNILEEFVFSAQP</sequence>
<reference evidence="2 3" key="1">
    <citation type="submission" date="2020-08" db="EMBL/GenBank/DDBJ databases">
        <title>Hymenobacter sp. S2-20-2 genome sequencing.</title>
        <authorList>
            <person name="Jin L."/>
        </authorList>
    </citation>
    <scope>NUCLEOTIDE SEQUENCE [LARGE SCALE GENOMIC DNA]</scope>
    <source>
        <strain evidence="2 3">S2-20-2</strain>
    </source>
</reference>
<dbReference type="Proteomes" id="UP000515489">
    <property type="component" value="Chromosome"/>
</dbReference>
<name>A0A7G7W4G2_9BACT</name>
<evidence type="ECO:0000313" key="3">
    <source>
        <dbReference type="Proteomes" id="UP000515489"/>
    </source>
</evidence>
<dbReference type="KEGG" id="hsk:H4317_13920"/>
<protein>
    <submittedName>
        <fullName evidence="2">Lipocalin family protein</fullName>
    </submittedName>
</protein>
<evidence type="ECO:0000313" key="2">
    <source>
        <dbReference type="EMBL" id="QNH61255.1"/>
    </source>
</evidence>
<dbReference type="PROSITE" id="PS51257">
    <property type="entry name" value="PROKAR_LIPOPROTEIN"/>
    <property type="match status" value="1"/>
</dbReference>
<keyword evidence="3" id="KW-1185">Reference proteome</keyword>
<accession>A0A7G7W4G2</accession>
<dbReference type="Pfam" id="PF13648">
    <property type="entry name" value="Lipocalin_4"/>
    <property type="match status" value="1"/>
</dbReference>
<dbReference type="EMBL" id="CP060202">
    <property type="protein sequence ID" value="QNH61255.1"/>
    <property type="molecule type" value="Genomic_DNA"/>
</dbReference>
<proteinExistence type="predicted"/>
<organism evidence="2 3">
    <name type="scientific">Hymenobacter sediminicola</name>
    <dbReference type="NCBI Taxonomy" id="2761579"/>
    <lineage>
        <taxon>Bacteria</taxon>
        <taxon>Pseudomonadati</taxon>
        <taxon>Bacteroidota</taxon>
        <taxon>Cytophagia</taxon>
        <taxon>Cytophagales</taxon>
        <taxon>Hymenobacteraceae</taxon>
        <taxon>Hymenobacter</taxon>
    </lineage>
</organism>
<gene>
    <name evidence="2" type="ORF">H4317_13920</name>
</gene>
<evidence type="ECO:0000259" key="1">
    <source>
        <dbReference type="Pfam" id="PF13648"/>
    </source>
</evidence>
<dbReference type="RefSeq" id="WP_185887185.1">
    <property type="nucleotide sequence ID" value="NZ_CP060202.1"/>
</dbReference>
<feature type="domain" description="Lipocalin-like" evidence="1">
    <location>
        <begin position="40"/>
        <end position="122"/>
    </location>
</feature>
<dbReference type="InterPro" id="IPR024311">
    <property type="entry name" value="Lipocalin-like"/>
</dbReference>
<dbReference type="AlphaFoldDB" id="A0A7G7W4G2"/>